<dbReference type="GO" id="GO:0016567">
    <property type="term" value="P:protein ubiquitination"/>
    <property type="evidence" value="ECO:0007669"/>
    <property type="project" value="InterPro"/>
</dbReference>
<dbReference type="InterPro" id="IPR001245">
    <property type="entry name" value="Ser-Thr/Tyr_kinase_cat_dom"/>
</dbReference>
<evidence type="ECO:0008006" key="7">
    <source>
        <dbReference type="Google" id="ProtNLM"/>
    </source>
</evidence>
<dbReference type="InterPro" id="IPR011009">
    <property type="entry name" value="Kinase-like_dom_sf"/>
</dbReference>
<feature type="domain" description="Protein kinase" evidence="3">
    <location>
        <begin position="83"/>
        <end position="367"/>
    </location>
</feature>
<dbReference type="SMART" id="SM00504">
    <property type="entry name" value="Ubox"/>
    <property type="match status" value="1"/>
</dbReference>
<dbReference type="PROSITE" id="PS00109">
    <property type="entry name" value="PROTEIN_KINASE_TYR"/>
    <property type="match status" value="1"/>
</dbReference>
<dbReference type="InterPro" id="IPR050198">
    <property type="entry name" value="Non-receptor_tyrosine_kinases"/>
</dbReference>
<evidence type="ECO:0000259" key="3">
    <source>
        <dbReference type="PROSITE" id="PS50011"/>
    </source>
</evidence>
<keyword evidence="6" id="KW-1185">Reference proteome</keyword>
<evidence type="ECO:0000256" key="2">
    <source>
        <dbReference type="ARBA" id="ARBA00022840"/>
    </source>
</evidence>
<dbReference type="Pfam" id="PF07714">
    <property type="entry name" value="PK_Tyr_Ser-Thr"/>
    <property type="match status" value="1"/>
</dbReference>
<dbReference type="AlphaFoldDB" id="A0A816E4R9"/>
<reference evidence="5" key="1">
    <citation type="submission" date="2021-02" db="EMBL/GenBank/DDBJ databases">
        <authorList>
            <person name="Nowell W R."/>
        </authorList>
    </citation>
    <scope>NUCLEOTIDE SEQUENCE</scope>
</reference>
<dbReference type="PROSITE" id="PS50011">
    <property type="entry name" value="PROTEIN_KINASE_DOM"/>
    <property type="match status" value="1"/>
</dbReference>
<evidence type="ECO:0000313" key="6">
    <source>
        <dbReference type="Proteomes" id="UP000663828"/>
    </source>
</evidence>
<gene>
    <name evidence="5" type="ORF">XAT740_LOCUS53860</name>
</gene>
<comment type="caution">
    <text evidence="5">The sequence shown here is derived from an EMBL/GenBank/DDBJ whole genome shotgun (WGS) entry which is preliminary data.</text>
</comment>
<dbReference type="SUPFAM" id="SSF56112">
    <property type="entry name" value="Protein kinase-like (PK-like)"/>
    <property type="match status" value="1"/>
</dbReference>
<dbReference type="Gene3D" id="3.30.40.10">
    <property type="entry name" value="Zinc/RING finger domain, C3HC4 (zinc finger)"/>
    <property type="match status" value="1"/>
</dbReference>
<name>A0A816E4R9_ADIRI</name>
<keyword evidence="2" id="KW-0067">ATP-binding</keyword>
<evidence type="ECO:0000313" key="5">
    <source>
        <dbReference type="EMBL" id="CAF1644263.1"/>
    </source>
</evidence>
<accession>A0A816E4R9</accession>
<proteinExistence type="predicted"/>
<dbReference type="Proteomes" id="UP000663828">
    <property type="component" value="Unassembled WGS sequence"/>
</dbReference>
<organism evidence="5 6">
    <name type="scientific">Adineta ricciae</name>
    <name type="common">Rotifer</name>
    <dbReference type="NCBI Taxonomy" id="249248"/>
    <lineage>
        <taxon>Eukaryota</taxon>
        <taxon>Metazoa</taxon>
        <taxon>Spiralia</taxon>
        <taxon>Gnathifera</taxon>
        <taxon>Rotifera</taxon>
        <taxon>Eurotatoria</taxon>
        <taxon>Bdelloidea</taxon>
        <taxon>Adinetida</taxon>
        <taxon>Adinetidae</taxon>
        <taxon>Adineta</taxon>
    </lineage>
</organism>
<feature type="domain" description="U-box" evidence="4">
    <location>
        <begin position="6"/>
        <end position="79"/>
    </location>
</feature>
<dbReference type="InterPro" id="IPR000719">
    <property type="entry name" value="Prot_kinase_dom"/>
</dbReference>
<dbReference type="InterPro" id="IPR013083">
    <property type="entry name" value="Znf_RING/FYVE/PHD"/>
</dbReference>
<sequence length="490" mass="56620">MANSDALRNILVCPISAVFFHDPVLAEDSYTYERQAIETWIRQHGRSPLTGEPLSIERLYPNRIVKQIVDSFETLTQNKQYQFTLNVDVRKKPGGPLFRVYGKAIYYAEWLPNNENRPNVVLMQIDGARARKEASFYVELTRHPHIVRTFGFVHDRDRAEQNRSVLLLQEFASLGSLYELLQNEREALDEKVLIHMFLQIIEAMIYLASNNVVHGDLACRNVLVFRFDRCHPEKNIVKITDFGLSRHSALYSMVSSSAFTTLNIVPVRYAAPEVLLDSANSTNYTEKSDVYSMGVLMCEAYTRCLMPWADIENDNDIVRRVIQGDRLPQPSNCSQPYWSIIVKTWAQSPTDRPTFSELKHLLAEQYYRGIPRWKQIAPGICLEGPCSNQLCEAYNQGNVIICLGMREFDVVSESDETTTKCPMCSMYVETKACAFNKCRRRWSGIKQPWNGQPIRVSEDWKIVDDKYEQFTEDRSGTFNWRQLKFEAKPL</sequence>
<dbReference type="EMBL" id="CAJNOR010009401">
    <property type="protein sequence ID" value="CAF1644263.1"/>
    <property type="molecule type" value="Genomic_DNA"/>
</dbReference>
<dbReference type="CDD" id="cd16655">
    <property type="entry name" value="RING-Ubox_WDSUB1-like"/>
    <property type="match status" value="1"/>
</dbReference>
<dbReference type="SUPFAM" id="SSF57850">
    <property type="entry name" value="RING/U-box"/>
    <property type="match status" value="1"/>
</dbReference>
<dbReference type="Gene3D" id="1.10.510.10">
    <property type="entry name" value="Transferase(Phosphotransferase) domain 1"/>
    <property type="match status" value="1"/>
</dbReference>
<evidence type="ECO:0000259" key="4">
    <source>
        <dbReference type="PROSITE" id="PS51698"/>
    </source>
</evidence>
<dbReference type="PROSITE" id="PS51698">
    <property type="entry name" value="U_BOX"/>
    <property type="match status" value="1"/>
</dbReference>
<dbReference type="GO" id="GO:0004672">
    <property type="term" value="F:protein kinase activity"/>
    <property type="evidence" value="ECO:0007669"/>
    <property type="project" value="InterPro"/>
</dbReference>
<dbReference type="InterPro" id="IPR003613">
    <property type="entry name" value="Ubox_domain"/>
</dbReference>
<keyword evidence="1" id="KW-0547">Nucleotide-binding</keyword>
<dbReference type="PANTHER" id="PTHR24418">
    <property type="entry name" value="TYROSINE-PROTEIN KINASE"/>
    <property type="match status" value="1"/>
</dbReference>
<dbReference type="Pfam" id="PF04564">
    <property type="entry name" value="U-box"/>
    <property type="match status" value="1"/>
</dbReference>
<dbReference type="GO" id="GO:0004842">
    <property type="term" value="F:ubiquitin-protein transferase activity"/>
    <property type="evidence" value="ECO:0007669"/>
    <property type="project" value="InterPro"/>
</dbReference>
<dbReference type="InterPro" id="IPR008266">
    <property type="entry name" value="Tyr_kinase_AS"/>
</dbReference>
<evidence type="ECO:0000256" key="1">
    <source>
        <dbReference type="ARBA" id="ARBA00022741"/>
    </source>
</evidence>
<dbReference type="GO" id="GO:0005524">
    <property type="term" value="F:ATP binding"/>
    <property type="evidence" value="ECO:0007669"/>
    <property type="project" value="UniProtKB-KW"/>
</dbReference>
<protein>
    <recommendedName>
        <fullName evidence="7">Non-specific protein-tyrosine kinase</fullName>
    </recommendedName>
</protein>